<dbReference type="AlphaFoldDB" id="A0A7U3Q3I9"/>
<dbReference type="RefSeq" id="WP_196097170.1">
    <property type="nucleotide sequence ID" value="NZ_CP064939.1"/>
</dbReference>
<dbReference type="Gene3D" id="1.10.30.50">
    <property type="match status" value="1"/>
</dbReference>
<accession>A0A7U3Q3I9</accession>
<evidence type="ECO:0000313" key="1">
    <source>
        <dbReference type="EMBL" id="QPH37858.1"/>
    </source>
</evidence>
<dbReference type="EMBL" id="CP064939">
    <property type="protein sequence ID" value="QPH37858.1"/>
    <property type="molecule type" value="Genomic_DNA"/>
</dbReference>
<reference evidence="1 2" key="1">
    <citation type="submission" date="2020-11" db="EMBL/GenBank/DDBJ databases">
        <title>Pedobacter endophytica, an endophytic bacteria isolated form Carex pumila.</title>
        <authorList>
            <person name="Peng Y."/>
            <person name="Jiang L."/>
            <person name="Lee J."/>
        </authorList>
    </citation>
    <scope>NUCLEOTIDE SEQUENCE [LARGE SCALE GENOMIC DNA]</scope>
    <source>
        <strain evidence="1 2">JBR3-12</strain>
    </source>
</reference>
<name>A0A7U3Q3I9_9SPHI</name>
<keyword evidence="2" id="KW-1185">Reference proteome</keyword>
<evidence type="ECO:0000313" key="2">
    <source>
        <dbReference type="Proteomes" id="UP000594759"/>
    </source>
</evidence>
<sequence>MLELPQPKAEVIDDYVKLIVNEINGLLKKFHSTNPLRNLFTQANIDEILRAKPADMMAINTKMMGKLIPGYDDRTFEKQFYIKAQKKKSSVDKDFLLKNKHYDTIKDISEVLNYKKIVSENKKISFFLASKLSRNTCTYCNRLYTNTVTALKADRRYKSIAEPIIVPIARAQFDHWFSKNRYPLLALSYFNLIPSCSICNQIKSNKNFQLKTHFHPYETLHNESFNFNYRHKDLKIVNVTIDGATSKMAQNFRDLNIQEVYDVHSPLELRDLLELRYKYSENYIKKLLDSTFPGLPLSRSEAKRLIFGVEHEIDDYHKRPFSKFKNDILNILEK</sequence>
<protein>
    <recommendedName>
        <fullName evidence="3">HNH endonuclease</fullName>
    </recommendedName>
</protein>
<gene>
    <name evidence="1" type="ORF">IZT61_12125</name>
</gene>
<evidence type="ECO:0008006" key="3">
    <source>
        <dbReference type="Google" id="ProtNLM"/>
    </source>
</evidence>
<dbReference type="Proteomes" id="UP000594759">
    <property type="component" value="Chromosome"/>
</dbReference>
<organism evidence="1 2">
    <name type="scientific">Pedobacter endophyticus</name>
    <dbReference type="NCBI Taxonomy" id="2789740"/>
    <lineage>
        <taxon>Bacteria</taxon>
        <taxon>Pseudomonadati</taxon>
        <taxon>Bacteroidota</taxon>
        <taxon>Sphingobacteriia</taxon>
        <taxon>Sphingobacteriales</taxon>
        <taxon>Sphingobacteriaceae</taxon>
        <taxon>Pedobacter</taxon>
    </lineage>
</organism>
<proteinExistence type="predicted"/>
<dbReference type="KEGG" id="pex:IZT61_12125"/>